<gene>
    <name evidence="5" type="ORF">SAMN04489742_0970</name>
</gene>
<dbReference type="EMBL" id="FNKH01000002">
    <property type="protein sequence ID" value="SDQ40142.1"/>
    <property type="molecule type" value="Genomic_DNA"/>
</dbReference>
<evidence type="ECO:0000259" key="4">
    <source>
        <dbReference type="PROSITE" id="PS50983"/>
    </source>
</evidence>
<dbReference type="OrthoDB" id="9797850at2"/>
<dbReference type="InterPro" id="IPR022287">
    <property type="entry name" value="ABC_trnsptr_F420-0_sub-bd_pred"/>
</dbReference>
<dbReference type="AlphaFoldDB" id="A0A1H1AKF4"/>
<dbReference type="InterPro" id="IPR050902">
    <property type="entry name" value="ABC_Transporter_SBP"/>
</dbReference>
<feature type="region of interest" description="Disordered" evidence="2">
    <location>
        <begin position="27"/>
        <end position="55"/>
    </location>
</feature>
<organism evidence="5 6">
    <name type="scientific">Crystallibacter crystallopoietes</name>
    <dbReference type="NCBI Taxonomy" id="37928"/>
    <lineage>
        <taxon>Bacteria</taxon>
        <taxon>Bacillati</taxon>
        <taxon>Actinomycetota</taxon>
        <taxon>Actinomycetes</taxon>
        <taxon>Micrococcales</taxon>
        <taxon>Micrococcaceae</taxon>
        <taxon>Crystallibacter</taxon>
    </lineage>
</organism>
<evidence type="ECO:0000256" key="1">
    <source>
        <dbReference type="ARBA" id="ARBA00008814"/>
    </source>
</evidence>
<evidence type="ECO:0000256" key="2">
    <source>
        <dbReference type="SAM" id="MobiDB-lite"/>
    </source>
</evidence>
<feature type="domain" description="Fe/B12 periplasmic-binding" evidence="4">
    <location>
        <begin position="74"/>
        <end position="342"/>
    </location>
</feature>
<dbReference type="SUPFAM" id="SSF53807">
    <property type="entry name" value="Helical backbone' metal receptor"/>
    <property type="match status" value="1"/>
</dbReference>
<dbReference type="PANTHER" id="PTHR30535:SF7">
    <property type="entry name" value="IRON(III) DICITRATE-BINDING PROTEIN"/>
    <property type="match status" value="1"/>
</dbReference>
<dbReference type="KEGG" id="acry:AC20117_12470"/>
<comment type="similarity">
    <text evidence="1">Belongs to the bacterial solute-binding protein 8 family.</text>
</comment>
<keyword evidence="6" id="KW-1185">Reference proteome</keyword>
<evidence type="ECO:0000313" key="6">
    <source>
        <dbReference type="Proteomes" id="UP000181917"/>
    </source>
</evidence>
<feature type="compositionally biased region" description="Low complexity" evidence="2">
    <location>
        <begin position="29"/>
        <end position="49"/>
    </location>
</feature>
<name>A0A1H1AKF4_9MICC</name>
<dbReference type="STRING" id="37928.SAMN04489742_0970"/>
<dbReference type="PROSITE" id="PS50983">
    <property type="entry name" value="FE_B12_PBP"/>
    <property type="match status" value="1"/>
</dbReference>
<accession>A0A1H1AKF4</accession>
<keyword evidence="3" id="KW-0732">Signal</keyword>
<reference evidence="5 6" key="1">
    <citation type="submission" date="2016-10" db="EMBL/GenBank/DDBJ databases">
        <authorList>
            <person name="de Groot N.N."/>
        </authorList>
    </citation>
    <scope>NUCLEOTIDE SEQUENCE [LARGE SCALE GENOMIC DNA]</scope>
    <source>
        <strain evidence="5 6">DSM 20117</strain>
    </source>
</reference>
<feature type="chain" id="PRO_5010357194" evidence="3">
    <location>
        <begin position="31"/>
        <end position="342"/>
    </location>
</feature>
<dbReference type="RefSeq" id="WP_074699466.1">
    <property type="nucleotide sequence ID" value="NZ_FNKH01000002.1"/>
</dbReference>
<dbReference type="Proteomes" id="UP000181917">
    <property type="component" value="Unassembled WGS sequence"/>
</dbReference>
<proteinExistence type="inferred from homology"/>
<dbReference type="PANTHER" id="PTHR30535">
    <property type="entry name" value="VITAMIN B12-BINDING PROTEIN"/>
    <property type="match status" value="1"/>
</dbReference>
<feature type="signal peptide" evidence="3">
    <location>
        <begin position="1"/>
        <end position="30"/>
    </location>
</feature>
<dbReference type="PROSITE" id="PS51257">
    <property type="entry name" value="PROKAR_LIPOPROTEIN"/>
    <property type="match status" value="1"/>
</dbReference>
<dbReference type="InterPro" id="IPR002491">
    <property type="entry name" value="ABC_transptr_periplasmic_BD"/>
</dbReference>
<dbReference type="Pfam" id="PF01497">
    <property type="entry name" value="Peripla_BP_2"/>
    <property type="match status" value="1"/>
</dbReference>
<dbReference type="Gene3D" id="3.40.50.1980">
    <property type="entry name" value="Nitrogenase molybdenum iron protein domain"/>
    <property type="match status" value="2"/>
</dbReference>
<evidence type="ECO:0000256" key="3">
    <source>
        <dbReference type="SAM" id="SignalP"/>
    </source>
</evidence>
<sequence>MRNPASLRSVLPLLAAASLLLAGCGGPAPAGSAPDTAGPAPGAGPDAAGAPPPGFPFTLDNCGTKVTFTAPPERAVTIKSTSTELLLALGLGERMVGTAFADGPVPERWQHDIPVISEQLPAQEPVLALEPDFVYAGWESNFSADGAGEREALAKLGVNTYVSPAACQQPGYRPAPLIFEHIFAGIREMGRIFDAGTAAEQLVAGQRAQLDAIEPHGRELSALWYSSGSDTPFVGGGSGAPQLVMEAAGLTNVAADVDQAWSPLSWEVVAERNPDVIVLVDSSWGSTEKKIGVLEAHPVISQLDAVKEGRYLVVPFAASEAGVRSVETVQSLVDQLAELDMP</sequence>
<protein>
    <submittedName>
        <fullName evidence="5">Iron complex transport system substrate-binding protein</fullName>
    </submittedName>
</protein>
<evidence type="ECO:0000313" key="5">
    <source>
        <dbReference type="EMBL" id="SDQ40142.1"/>
    </source>
</evidence>
<dbReference type="NCBIfam" id="TIGR03868">
    <property type="entry name" value="F420-O_ABCperi"/>
    <property type="match status" value="1"/>
</dbReference>